<dbReference type="AlphaFoldDB" id="A0A553CMC0"/>
<dbReference type="OrthoDB" id="881763at2"/>
<protein>
    <recommendedName>
        <fullName evidence="3">Lipoprotein</fullName>
    </recommendedName>
</protein>
<comment type="caution">
    <text evidence="1">The sequence shown here is derived from an EMBL/GenBank/DDBJ whole genome shotgun (WGS) entry which is preliminary data.</text>
</comment>
<evidence type="ECO:0008006" key="3">
    <source>
        <dbReference type="Google" id="ProtNLM"/>
    </source>
</evidence>
<accession>A0A553CMC0</accession>
<dbReference type="EMBL" id="VJZR01000004">
    <property type="protein sequence ID" value="TRX21639.1"/>
    <property type="molecule type" value="Genomic_DNA"/>
</dbReference>
<name>A0A553CMC0_9FLAO</name>
<dbReference type="PROSITE" id="PS51257">
    <property type="entry name" value="PROKAR_LIPOPROTEIN"/>
    <property type="match status" value="1"/>
</dbReference>
<gene>
    <name evidence="1" type="ORF">FNW17_07090</name>
</gene>
<sequence length="181" mass="20233">MKKLLILSLVAFILSSCDKDNDKPKTELEKLPAATQIGANKAGCLVDGMAFLPKGYFPGGSALFFFYQDGRNLTLGISQRDDNKIRSVNIASLNQNLHDNVNVIFPLKSYGSNSKYAEFNINSVARPHPNYYSTTETITGELKITYHNFDKAIMSGTFWFDAVNSEGEIVKVREGRFDVKY</sequence>
<keyword evidence="2" id="KW-1185">Reference proteome</keyword>
<organism evidence="1 2">
    <name type="scientific">Flavobacterium franklandianum</name>
    <dbReference type="NCBI Taxonomy" id="2594430"/>
    <lineage>
        <taxon>Bacteria</taxon>
        <taxon>Pseudomonadati</taxon>
        <taxon>Bacteroidota</taxon>
        <taxon>Flavobacteriia</taxon>
        <taxon>Flavobacteriales</taxon>
        <taxon>Flavobacteriaceae</taxon>
        <taxon>Flavobacterium</taxon>
    </lineage>
</organism>
<dbReference type="Pfam" id="PF19765">
    <property type="entry name" value="DUF6252"/>
    <property type="match status" value="1"/>
</dbReference>
<dbReference type="InterPro" id="IPR046219">
    <property type="entry name" value="DUF6252"/>
</dbReference>
<evidence type="ECO:0000313" key="1">
    <source>
        <dbReference type="EMBL" id="TRX21639.1"/>
    </source>
</evidence>
<dbReference type="Proteomes" id="UP000318585">
    <property type="component" value="Unassembled WGS sequence"/>
</dbReference>
<dbReference type="RefSeq" id="WP_144071266.1">
    <property type="nucleotide sequence ID" value="NZ_VJZR01000004.1"/>
</dbReference>
<evidence type="ECO:0000313" key="2">
    <source>
        <dbReference type="Proteomes" id="UP000318585"/>
    </source>
</evidence>
<proteinExistence type="predicted"/>
<reference evidence="1 2" key="1">
    <citation type="submission" date="2019-07" db="EMBL/GenBank/DDBJ databases">
        <title>Novel species of Flavobacterium.</title>
        <authorList>
            <person name="Liu Q."/>
            <person name="Xin Y.-H."/>
        </authorList>
    </citation>
    <scope>NUCLEOTIDE SEQUENCE [LARGE SCALE GENOMIC DNA]</scope>
    <source>
        <strain evidence="1 2">LB3P56</strain>
    </source>
</reference>